<dbReference type="PANTHER" id="PTHR37512:SF1">
    <property type="entry name" value="NADR_TTD14 AAA DOMAIN-CONTAINING PROTEIN"/>
    <property type="match status" value="1"/>
</dbReference>
<dbReference type="AlphaFoldDB" id="A0A937G398"/>
<dbReference type="GO" id="GO:0005524">
    <property type="term" value="F:ATP binding"/>
    <property type="evidence" value="ECO:0007669"/>
    <property type="project" value="UniProtKB-KW"/>
</dbReference>
<protein>
    <submittedName>
        <fullName evidence="2">ATP-binding protein</fullName>
    </submittedName>
</protein>
<dbReference type="InterPro" id="IPR052735">
    <property type="entry name" value="NAD_biosynth-regulator"/>
</dbReference>
<sequence length="186" mass="21617">MEKGYEDTDKSIKKVVVIGPECTGKSTLSSKLAEHYNTCWVEEYARQYIDELDRPYEAEDLLKIAQGQLANEDKLTAKARKLLICDTNLIVIKIWSEFKYGFCHQEILDGINSRKYGLYLLTSIDLPWEDDPQRENPELRDYFHNLFKSTLRELNLPYVEIKGELSERKLTAIKAINEFLTPQSGF</sequence>
<dbReference type="PANTHER" id="PTHR37512">
    <property type="entry name" value="TRIFUNCTIONAL NAD BIOSYNTHESIS/REGULATOR PROTEIN NADR"/>
    <property type="match status" value="1"/>
</dbReference>
<keyword evidence="2" id="KW-0547">Nucleotide-binding</keyword>
<accession>A0A937G398</accession>
<proteinExistence type="predicted"/>
<dbReference type="SUPFAM" id="SSF52540">
    <property type="entry name" value="P-loop containing nucleoside triphosphate hydrolases"/>
    <property type="match status" value="1"/>
</dbReference>
<dbReference type="InterPro" id="IPR027417">
    <property type="entry name" value="P-loop_NTPase"/>
</dbReference>
<dbReference type="RefSeq" id="WP_202859431.1">
    <property type="nucleotide sequence ID" value="NZ_JAEUGD010000067.1"/>
</dbReference>
<organism evidence="2 3">
    <name type="scientific">Fulvivirga marina</name>
    <dbReference type="NCBI Taxonomy" id="2494733"/>
    <lineage>
        <taxon>Bacteria</taxon>
        <taxon>Pseudomonadati</taxon>
        <taxon>Bacteroidota</taxon>
        <taxon>Cytophagia</taxon>
        <taxon>Cytophagales</taxon>
        <taxon>Fulvivirgaceae</taxon>
        <taxon>Fulvivirga</taxon>
    </lineage>
</organism>
<dbReference type="Pfam" id="PF13521">
    <property type="entry name" value="AAA_28"/>
    <property type="match status" value="1"/>
</dbReference>
<keyword evidence="3" id="KW-1185">Reference proteome</keyword>
<name>A0A937G398_9BACT</name>
<keyword evidence="2" id="KW-0067">ATP-binding</keyword>
<dbReference type="Gene3D" id="3.40.50.300">
    <property type="entry name" value="P-loop containing nucleotide triphosphate hydrolases"/>
    <property type="match status" value="1"/>
</dbReference>
<dbReference type="Proteomes" id="UP000614216">
    <property type="component" value="Unassembled WGS sequence"/>
</dbReference>
<reference evidence="2" key="1">
    <citation type="submission" date="2021-01" db="EMBL/GenBank/DDBJ databases">
        <title>Fulvivirga kasyanovii gen. nov., sp nov., a novel member of the phylum Bacteroidetes isolated from seawater in a mussel farm.</title>
        <authorList>
            <person name="Zhao L.-H."/>
            <person name="Wang Z.-J."/>
        </authorList>
    </citation>
    <scope>NUCLEOTIDE SEQUENCE</scope>
    <source>
        <strain evidence="2">29W222</strain>
    </source>
</reference>
<evidence type="ECO:0000313" key="3">
    <source>
        <dbReference type="Proteomes" id="UP000614216"/>
    </source>
</evidence>
<comment type="caution">
    <text evidence="2">The sequence shown here is derived from an EMBL/GenBank/DDBJ whole genome shotgun (WGS) entry which is preliminary data.</text>
</comment>
<dbReference type="EMBL" id="JAEUGD010000067">
    <property type="protein sequence ID" value="MBL6449892.1"/>
    <property type="molecule type" value="Genomic_DNA"/>
</dbReference>
<feature type="domain" description="NadR/Ttd14 AAA" evidence="1">
    <location>
        <begin position="14"/>
        <end position="168"/>
    </location>
</feature>
<gene>
    <name evidence="2" type="ORF">JMN32_26505</name>
</gene>
<evidence type="ECO:0000259" key="1">
    <source>
        <dbReference type="Pfam" id="PF13521"/>
    </source>
</evidence>
<evidence type="ECO:0000313" key="2">
    <source>
        <dbReference type="EMBL" id="MBL6449892.1"/>
    </source>
</evidence>
<dbReference type="InterPro" id="IPR038727">
    <property type="entry name" value="NadR/Ttd14_AAA_dom"/>
</dbReference>